<keyword evidence="5" id="KW-0418">Kinase</keyword>
<dbReference type="SUPFAM" id="SSF55874">
    <property type="entry name" value="ATPase domain of HSP90 chaperone/DNA topoisomerase II/histidine kinase"/>
    <property type="match status" value="1"/>
</dbReference>
<dbReference type="SMART" id="SM00388">
    <property type="entry name" value="HisKA"/>
    <property type="match status" value="1"/>
</dbReference>
<dbReference type="CDD" id="cd00130">
    <property type="entry name" value="PAS"/>
    <property type="match status" value="3"/>
</dbReference>
<evidence type="ECO:0000259" key="10">
    <source>
        <dbReference type="PROSITE" id="PS50113"/>
    </source>
</evidence>
<dbReference type="SMART" id="SM00091">
    <property type="entry name" value="PAS"/>
    <property type="match status" value="3"/>
</dbReference>
<dbReference type="InterPro" id="IPR003594">
    <property type="entry name" value="HATPase_dom"/>
</dbReference>
<evidence type="ECO:0000313" key="12">
    <source>
        <dbReference type="Proteomes" id="UP001516472"/>
    </source>
</evidence>
<dbReference type="SUPFAM" id="SSF47384">
    <property type="entry name" value="Homodimeric domain of signal transducing histidine kinase"/>
    <property type="match status" value="1"/>
</dbReference>
<reference evidence="11 12" key="1">
    <citation type="submission" date="2020-02" db="EMBL/GenBank/DDBJ databases">
        <authorList>
            <person name="Babadi Z.K."/>
            <person name="Risdian C."/>
            <person name="Ebrahimipour G.H."/>
            <person name="Wink J."/>
        </authorList>
    </citation>
    <scope>NUCLEOTIDE SEQUENCE [LARGE SCALE GENOMIC DNA]</scope>
    <source>
        <strain evidence="11 12">ZKHCc1 1396</strain>
    </source>
</reference>
<dbReference type="Pfam" id="PF02518">
    <property type="entry name" value="HATPase_c"/>
    <property type="match status" value="1"/>
</dbReference>
<dbReference type="InterPro" id="IPR000700">
    <property type="entry name" value="PAS-assoc_C"/>
</dbReference>
<feature type="region of interest" description="Disordered" evidence="7">
    <location>
        <begin position="1"/>
        <end position="41"/>
    </location>
</feature>
<dbReference type="Pfam" id="PF13426">
    <property type="entry name" value="PAS_9"/>
    <property type="match status" value="1"/>
</dbReference>
<feature type="domain" description="PAC" evidence="10">
    <location>
        <begin position="118"/>
        <end position="171"/>
    </location>
</feature>
<comment type="catalytic activity">
    <reaction evidence="1">
        <text>ATP + protein L-histidine = ADP + protein N-phospho-L-histidine.</text>
        <dbReference type="EC" id="2.7.13.3"/>
    </reaction>
</comment>
<keyword evidence="12" id="KW-1185">Reference proteome</keyword>
<feature type="domain" description="PAC" evidence="10">
    <location>
        <begin position="246"/>
        <end position="298"/>
    </location>
</feature>
<feature type="domain" description="PAS" evidence="9">
    <location>
        <begin position="299"/>
        <end position="369"/>
    </location>
</feature>
<dbReference type="EMBL" id="JAAIYO010000009">
    <property type="protein sequence ID" value="MBE4751794.1"/>
    <property type="molecule type" value="Genomic_DNA"/>
</dbReference>
<feature type="domain" description="PAC" evidence="10">
    <location>
        <begin position="372"/>
        <end position="423"/>
    </location>
</feature>
<proteinExistence type="predicted"/>
<feature type="region of interest" description="Disordered" evidence="7">
    <location>
        <begin position="489"/>
        <end position="518"/>
    </location>
</feature>
<keyword evidence="3" id="KW-0597">Phosphoprotein</keyword>
<dbReference type="InterPro" id="IPR013656">
    <property type="entry name" value="PAS_4"/>
</dbReference>
<evidence type="ECO:0000256" key="3">
    <source>
        <dbReference type="ARBA" id="ARBA00022553"/>
    </source>
</evidence>
<dbReference type="InterPro" id="IPR035965">
    <property type="entry name" value="PAS-like_dom_sf"/>
</dbReference>
<dbReference type="Gene3D" id="3.30.565.10">
    <property type="entry name" value="Histidine kinase-like ATPase, C-terminal domain"/>
    <property type="match status" value="1"/>
</dbReference>
<dbReference type="PROSITE" id="PS50113">
    <property type="entry name" value="PAC"/>
    <property type="match status" value="3"/>
</dbReference>
<accession>A0ABR9PVC1</accession>
<dbReference type="InterPro" id="IPR004358">
    <property type="entry name" value="Sig_transdc_His_kin-like_C"/>
</dbReference>
<dbReference type="SMART" id="SM00065">
    <property type="entry name" value="GAF"/>
    <property type="match status" value="1"/>
</dbReference>
<dbReference type="Gene3D" id="3.30.450.20">
    <property type="entry name" value="PAS domain"/>
    <property type="match status" value="3"/>
</dbReference>
<dbReference type="SMART" id="SM00387">
    <property type="entry name" value="HATPase_c"/>
    <property type="match status" value="1"/>
</dbReference>
<keyword evidence="6" id="KW-0175">Coiled coil</keyword>
<dbReference type="EC" id="2.7.13.3" evidence="2"/>
<evidence type="ECO:0000256" key="4">
    <source>
        <dbReference type="ARBA" id="ARBA00022679"/>
    </source>
</evidence>
<dbReference type="InterPro" id="IPR036890">
    <property type="entry name" value="HATPase_C_sf"/>
</dbReference>
<dbReference type="Pfam" id="PF13185">
    <property type="entry name" value="GAF_2"/>
    <property type="match status" value="1"/>
</dbReference>
<dbReference type="SMART" id="SM00086">
    <property type="entry name" value="PAC"/>
    <property type="match status" value="3"/>
</dbReference>
<name>A0ABR9PVC1_9BACT</name>
<feature type="coiled-coil region" evidence="6">
    <location>
        <begin position="638"/>
        <end position="665"/>
    </location>
</feature>
<feature type="domain" description="Histidine kinase" evidence="8">
    <location>
        <begin position="607"/>
        <end position="824"/>
    </location>
</feature>
<dbReference type="PROSITE" id="PS50109">
    <property type="entry name" value="HIS_KIN"/>
    <property type="match status" value="1"/>
</dbReference>
<dbReference type="PANTHER" id="PTHR43047:SF72">
    <property type="entry name" value="OSMOSENSING HISTIDINE PROTEIN KINASE SLN1"/>
    <property type="match status" value="1"/>
</dbReference>
<evidence type="ECO:0000259" key="9">
    <source>
        <dbReference type="PROSITE" id="PS50112"/>
    </source>
</evidence>
<dbReference type="RefSeq" id="WP_415835116.1">
    <property type="nucleotide sequence ID" value="NZ_CBCSIP010000032.1"/>
</dbReference>
<dbReference type="Pfam" id="PF00512">
    <property type="entry name" value="HisKA"/>
    <property type="match status" value="1"/>
</dbReference>
<evidence type="ECO:0000259" key="8">
    <source>
        <dbReference type="PROSITE" id="PS50109"/>
    </source>
</evidence>
<dbReference type="InterPro" id="IPR036097">
    <property type="entry name" value="HisK_dim/P_sf"/>
</dbReference>
<dbReference type="SUPFAM" id="SSF55781">
    <property type="entry name" value="GAF domain-like"/>
    <property type="match status" value="1"/>
</dbReference>
<dbReference type="PROSITE" id="PS50112">
    <property type="entry name" value="PAS"/>
    <property type="match status" value="2"/>
</dbReference>
<dbReference type="InterPro" id="IPR001610">
    <property type="entry name" value="PAC"/>
</dbReference>
<dbReference type="CDD" id="cd00082">
    <property type="entry name" value="HisKA"/>
    <property type="match status" value="1"/>
</dbReference>
<dbReference type="Gene3D" id="3.30.450.40">
    <property type="match status" value="1"/>
</dbReference>
<evidence type="ECO:0000256" key="7">
    <source>
        <dbReference type="SAM" id="MobiDB-lite"/>
    </source>
</evidence>
<dbReference type="PANTHER" id="PTHR43047">
    <property type="entry name" value="TWO-COMPONENT HISTIDINE PROTEIN KINASE"/>
    <property type="match status" value="1"/>
</dbReference>
<dbReference type="PRINTS" id="PR00344">
    <property type="entry name" value="BCTRLSENSOR"/>
</dbReference>
<dbReference type="CDD" id="cd00075">
    <property type="entry name" value="HATPase"/>
    <property type="match status" value="1"/>
</dbReference>
<dbReference type="SUPFAM" id="SSF55785">
    <property type="entry name" value="PYP-like sensor domain (PAS domain)"/>
    <property type="match status" value="3"/>
</dbReference>
<dbReference type="InterPro" id="IPR003661">
    <property type="entry name" value="HisK_dim/P_dom"/>
</dbReference>
<evidence type="ECO:0000256" key="6">
    <source>
        <dbReference type="SAM" id="Coils"/>
    </source>
</evidence>
<gene>
    <name evidence="11" type="ORF">G4177_26850</name>
</gene>
<dbReference type="Gene3D" id="1.10.287.130">
    <property type="match status" value="1"/>
</dbReference>
<feature type="domain" description="PAS" evidence="9">
    <location>
        <begin position="172"/>
        <end position="243"/>
    </location>
</feature>
<keyword evidence="4" id="KW-0808">Transferase</keyword>
<organism evidence="11 12">
    <name type="scientific">Corallococcus soli</name>
    <dbReference type="NCBI Taxonomy" id="2710757"/>
    <lineage>
        <taxon>Bacteria</taxon>
        <taxon>Pseudomonadati</taxon>
        <taxon>Myxococcota</taxon>
        <taxon>Myxococcia</taxon>
        <taxon>Myxococcales</taxon>
        <taxon>Cystobacterineae</taxon>
        <taxon>Myxococcaceae</taxon>
        <taxon>Corallococcus</taxon>
    </lineage>
</organism>
<dbReference type="InterPro" id="IPR029016">
    <property type="entry name" value="GAF-like_dom_sf"/>
</dbReference>
<feature type="compositionally biased region" description="Low complexity" evidence="7">
    <location>
        <begin position="504"/>
        <end position="518"/>
    </location>
</feature>
<evidence type="ECO:0000256" key="5">
    <source>
        <dbReference type="ARBA" id="ARBA00022777"/>
    </source>
</evidence>
<dbReference type="InterPro" id="IPR000014">
    <property type="entry name" value="PAS"/>
</dbReference>
<dbReference type="InterPro" id="IPR005467">
    <property type="entry name" value="His_kinase_dom"/>
</dbReference>
<dbReference type="NCBIfam" id="TIGR00229">
    <property type="entry name" value="sensory_box"/>
    <property type="match status" value="3"/>
</dbReference>
<dbReference type="Proteomes" id="UP001516472">
    <property type="component" value="Unassembled WGS sequence"/>
</dbReference>
<dbReference type="InterPro" id="IPR003018">
    <property type="entry name" value="GAF"/>
</dbReference>
<evidence type="ECO:0000256" key="2">
    <source>
        <dbReference type="ARBA" id="ARBA00012438"/>
    </source>
</evidence>
<protein>
    <recommendedName>
        <fullName evidence="2">histidine kinase</fullName>
        <ecNumber evidence="2">2.7.13.3</ecNumber>
    </recommendedName>
</protein>
<evidence type="ECO:0000256" key="1">
    <source>
        <dbReference type="ARBA" id="ARBA00000085"/>
    </source>
</evidence>
<evidence type="ECO:0000313" key="11">
    <source>
        <dbReference type="EMBL" id="MBE4751794.1"/>
    </source>
</evidence>
<dbReference type="Pfam" id="PF08448">
    <property type="entry name" value="PAS_4"/>
    <property type="match status" value="2"/>
</dbReference>
<comment type="caution">
    <text evidence="11">The sequence shown here is derived from an EMBL/GenBank/DDBJ whole genome shotgun (WGS) entry which is preliminary data.</text>
</comment>
<sequence>MGEGAPIVEERRGRPFPRTMARLHDSPAPSSPRRTPPGHGSILDAVLTSMGEGVLVADEHQRLVFINPKGEHILGVGAKDVPVSRWPAHFGLYLPDQVTPYPIERLPMSRALRGETVGRTEIFLRNAARPAGTWLNVSSNPVRDEAGVVRGGVSIVSDVTDHKATEDALREGREKYRSLYNNTPVMMHSIDQQGRLISVSDRWLTTLGYEREEVLGHDSVDFLTPESRRYAREVILPEYFRTGACWNVPYQLVKKGGQPIDVLLSAIAEQDSSGRVVRSLAVIIDVTERKRTEEALLESEKRLRSILDNAPTVFFLLDTQERFMFVNREWERLFHRTRQQVAGRTVFDVFPQEIAETLHHANRRILQTGIPVEREERLAHDDGIHVHLTQKFPLFDATGTAYALCGIATDITERKKMEVSQRFLAEASRELVTSLDHETTFQRVAELAVPALADLCVVFVRTDGALLRPVAVADSAPSRAADVREFLRRHPPASGAPHGPSRVLSTGRSETSETSEGLLDPVALDGERWAGVRTLLDRPSLGVPLQARGRTLGVLFLISPKPGRAYAPTELALTEELGRRAAVAIDNAQLYCSAQESIRARDEFLSIASHELKTPLTSMKLRVQQLKSALTAPPPLPREKVEKMLEVFEDQLQRLARLAEHLLDVSRINERRLDLRLEEMDLVAVARDVADHLAEQLRKTGCEFELVAREPVRGRWDRLRLEQVMLNLLTNAMKYGAGRPIRMEVALHERKARLTVEDHGMGIPPEAQGRIFERFERAASRNYGGLGLGLFITRQLVEAHGGTISVDSTPGLGAKFTVELPPCPLAH</sequence>